<dbReference type="InterPro" id="IPR003115">
    <property type="entry name" value="ParB_N"/>
</dbReference>
<dbReference type="STRING" id="1560345.AWL63_18440"/>
<accession>A0A1B3ZDV8</accession>
<feature type="region of interest" description="Disordered" evidence="2">
    <location>
        <begin position="386"/>
        <end position="411"/>
    </location>
</feature>
<dbReference type="Proteomes" id="UP000094256">
    <property type="component" value="Chromosome"/>
</dbReference>
<dbReference type="PANTHER" id="PTHR33375">
    <property type="entry name" value="CHROMOSOME-PARTITIONING PROTEIN PARB-RELATED"/>
    <property type="match status" value="1"/>
</dbReference>
<gene>
    <name evidence="4" type="ORF">AWL63_18440</name>
</gene>
<proteinExistence type="predicted"/>
<evidence type="ECO:0000256" key="2">
    <source>
        <dbReference type="SAM" id="MobiDB-lite"/>
    </source>
</evidence>
<sequence length="673" mass="74241">MNYPIIYVAARNCALSPLNVRTQSDPEADAELDALIGETGYVIQNLIGVEVKRKKGHYSIFAGGRRLTRVHNLIEKGKLTEDFEVPVLVIPNTKDAIALSLAENQKLPMNPADECVAYRDMIQKEGKSAAEVAVRFGKSERFVEGRVRLADLAKPVFEALRNREITLQIAMAYGSNPDVIKQAAVFEQMGQGHYNPSASEIRRELAKGTYVGGDPKALLVGREAYLAAGGQIDPDLYTDEATERWLDGHLVDKLANEKLAEAADAIREREGFAEIRILPTTHVTYHETYDLRRVRGELPPLAPEQETRCEEIQAELEAIEERAADEEGEGYTEDDEARTRALEAEYQSIMDRTPVLTEEQKASSLAYVVIGRDGQPRLHEQLYVAPSANDDEDGEQGEDLLEDEGPDEPGQAKPIISQRLADELATMKAELLRVHVASDPRFALDLGTFYMAEKARLRYGGIELATELHAEAAPSRVVAFESGTHAAEEWAKLDAALDRSWTDHDDVRDRYDAFCALPEEARAAWLGWAIARTIHAVPAGKTGSAFVDHLGQKLEIDVATWWRPTATNYFDRISKAAILAQFEDIGGAELQKRYGASKKHDLAASAERLFAGDIHIDADDKARALAWLPDAMRFEPALPQPANDLGSSNDQFADGDESVEDEPGVEASIANAA</sequence>
<keyword evidence="1" id="KW-0175">Coiled coil</keyword>
<evidence type="ECO:0000259" key="3">
    <source>
        <dbReference type="SMART" id="SM00470"/>
    </source>
</evidence>
<dbReference type="AlphaFoldDB" id="A0A1B3ZDV8"/>
<dbReference type="InterPro" id="IPR036086">
    <property type="entry name" value="ParB/Sulfiredoxin_sf"/>
</dbReference>
<organism evidence="4 5">
    <name type="scientific">Sphingomonas panacis</name>
    <dbReference type="NCBI Taxonomy" id="1560345"/>
    <lineage>
        <taxon>Bacteria</taxon>
        <taxon>Pseudomonadati</taxon>
        <taxon>Pseudomonadota</taxon>
        <taxon>Alphaproteobacteria</taxon>
        <taxon>Sphingomonadales</taxon>
        <taxon>Sphingomonadaceae</taxon>
        <taxon>Sphingomonas</taxon>
    </lineage>
</organism>
<dbReference type="EMBL" id="CP014168">
    <property type="protein sequence ID" value="AOH85621.1"/>
    <property type="molecule type" value="Genomic_DNA"/>
</dbReference>
<evidence type="ECO:0000256" key="1">
    <source>
        <dbReference type="SAM" id="Coils"/>
    </source>
</evidence>
<dbReference type="GO" id="GO:0007059">
    <property type="term" value="P:chromosome segregation"/>
    <property type="evidence" value="ECO:0007669"/>
    <property type="project" value="TreeGrafter"/>
</dbReference>
<dbReference type="GO" id="GO:0005694">
    <property type="term" value="C:chromosome"/>
    <property type="evidence" value="ECO:0007669"/>
    <property type="project" value="TreeGrafter"/>
</dbReference>
<dbReference type="SUPFAM" id="SSF110849">
    <property type="entry name" value="ParB/Sulfiredoxin"/>
    <property type="match status" value="1"/>
</dbReference>
<dbReference type="InterPro" id="IPR041468">
    <property type="entry name" value="HTH_ParB/Spo0J"/>
</dbReference>
<feature type="compositionally biased region" description="Acidic residues" evidence="2">
    <location>
        <begin position="389"/>
        <end position="407"/>
    </location>
</feature>
<feature type="domain" description="ParB-like N-terminal" evidence="3">
    <location>
        <begin position="6"/>
        <end position="105"/>
    </location>
</feature>
<keyword evidence="5" id="KW-1185">Reference proteome</keyword>
<dbReference type="Gene3D" id="1.10.10.2830">
    <property type="match status" value="1"/>
</dbReference>
<name>A0A1B3ZDV8_9SPHN</name>
<dbReference type="CDD" id="cd16406">
    <property type="entry name" value="ParB_N_like"/>
    <property type="match status" value="1"/>
</dbReference>
<feature type="region of interest" description="Disordered" evidence="2">
    <location>
        <begin position="638"/>
        <end position="673"/>
    </location>
</feature>
<dbReference type="OrthoDB" id="9813122at2"/>
<dbReference type="SUPFAM" id="SSF109709">
    <property type="entry name" value="KorB DNA-binding domain-like"/>
    <property type="match status" value="1"/>
</dbReference>
<dbReference type="Pfam" id="PF17762">
    <property type="entry name" value="HTH_ParB"/>
    <property type="match status" value="1"/>
</dbReference>
<evidence type="ECO:0000313" key="5">
    <source>
        <dbReference type="Proteomes" id="UP000094256"/>
    </source>
</evidence>
<reference evidence="4 5" key="1">
    <citation type="submission" date="2016-01" db="EMBL/GenBank/DDBJ databases">
        <title>Complete genome and mega plasmid sequence of Sphingomonas panacis DCY99 elicits systemic resistance in rice to Xanthomonas oryzae.</title>
        <authorList>
            <person name="Kim Y.J."/>
            <person name="Yang D.C."/>
            <person name="Sing P."/>
        </authorList>
    </citation>
    <scope>NUCLEOTIDE SEQUENCE [LARGE SCALE GENOMIC DNA]</scope>
    <source>
        <strain evidence="4 5">DCY99</strain>
    </source>
</reference>
<evidence type="ECO:0000313" key="4">
    <source>
        <dbReference type="EMBL" id="AOH85621.1"/>
    </source>
</evidence>
<dbReference type="SMART" id="SM00470">
    <property type="entry name" value="ParB"/>
    <property type="match status" value="1"/>
</dbReference>
<dbReference type="PANTHER" id="PTHR33375:SF7">
    <property type="entry name" value="CHROMOSOME 2-PARTITIONING PROTEIN PARB-RELATED"/>
    <property type="match status" value="1"/>
</dbReference>
<feature type="coiled-coil region" evidence="1">
    <location>
        <begin position="302"/>
        <end position="329"/>
    </location>
</feature>
<feature type="compositionally biased region" description="Acidic residues" evidence="2">
    <location>
        <begin position="653"/>
        <end position="664"/>
    </location>
</feature>
<dbReference type="KEGG" id="span:AWL63_18440"/>
<dbReference type="InterPro" id="IPR050336">
    <property type="entry name" value="Chromosome_partition/occlusion"/>
</dbReference>
<protein>
    <submittedName>
        <fullName evidence="4">Chromosome partitioning protein ParB</fullName>
    </submittedName>
</protein>